<dbReference type="PROSITE" id="PS51257">
    <property type="entry name" value="PROKAR_LIPOPROTEIN"/>
    <property type="match status" value="1"/>
</dbReference>
<dbReference type="InterPro" id="IPR029050">
    <property type="entry name" value="Immunoprotect_excell_Ig-like"/>
</dbReference>
<dbReference type="EMBL" id="ASGZ01000059">
    <property type="protein sequence ID" value="ESP87438.1"/>
    <property type="molecule type" value="Genomic_DNA"/>
</dbReference>
<evidence type="ECO:0000313" key="4">
    <source>
        <dbReference type="Proteomes" id="UP000017840"/>
    </source>
</evidence>
<evidence type="ECO:0000256" key="1">
    <source>
        <dbReference type="ARBA" id="ARBA00022729"/>
    </source>
</evidence>
<dbReference type="STRING" id="1324957.K933_14223"/>
<dbReference type="OrthoDB" id="346387at2157"/>
<accession>V4HBL6</accession>
<dbReference type="RefSeq" id="WP_023395418.1">
    <property type="nucleotide sequence ID" value="NZ_ASGZ01000059.1"/>
</dbReference>
<reference evidence="3 4" key="1">
    <citation type="journal article" date="2013" name="Genome Announc.">
        <title>Draft Genome Sequence of 'Candidatus Halobonum tyrrellensis' Strain G22, Isolated from the Hypersaline Waters of Lake Tyrrell, Australia.</title>
        <authorList>
            <person name="Ugalde J.A."/>
            <person name="Narasingarao P."/>
            <person name="Kuo S."/>
            <person name="Podell S."/>
            <person name="Allen E.E."/>
        </authorList>
    </citation>
    <scope>NUCLEOTIDE SEQUENCE [LARGE SCALE GENOMIC DNA]</scope>
    <source>
        <strain evidence="3 4">G22</strain>
    </source>
</reference>
<keyword evidence="4" id="KW-1185">Reference proteome</keyword>
<keyword evidence="1" id="KW-0732">Signal</keyword>
<feature type="region of interest" description="Disordered" evidence="2">
    <location>
        <begin position="27"/>
        <end position="54"/>
    </location>
</feature>
<dbReference type="AlphaFoldDB" id="V4HBL6"/>
<proteinExistence type="predicted"/>
<sequence length="183" mass="19938">MNRRTFLSTTGTLAAAGLAGCSGDSGDNKLLGQPTKTVSSPQGVEPQHRSFGETVEFPRVSLTVSDPRMMKTYEWSENGEAKTADAGEGNQWAMAHVRAENIADREARLPLTLDFKGVVGERVFHPGRNKSPTAKYIGGKADPGVVSEGDMGFLVPESASVDQFRVLYEERRTDGKHAVWWEP</sequence>
<evidence type="ECO:0008006" key="5">
    <source>
        <dbReference type="Google" id="ProtNLM"/>
    </source>
</evidence>
<name>V4HBL6_9EURY</name>
<organism evidence="3 4">
    <name type="scientific">Candidatus Halobonum tyrrellensis G22</name>
    <dbReference type="NCBI Taxonomy" id="1324957"/>
    <lineage>
        <taxon>Archaea</taxon>
        <taxon>Methanobacteriati</taxon>
        <taxon>Methanobacteriota</taxon>
        <taxon>Stenosarchaea group</taxon>
        <taxon>Halobacteria</taxon>
        <taxon>Halobacteriales</taxon>
        <taxon>Haloferacaceae</taxon>
        <taxon>Candidatus Halobonum</taxon>
    </lineage>
</organism>
<gene>
    <name evidence="3" type="ORF">K933_14223</name>
</gene>
<evidence type="ECO:0000256" key="2">
    <source>
        <dbReference type="SAM" id="MobiDB-lite"/>
    </source>
</evidence>
<comment type="caution">
    <text evidence="3">The sequence shown here is derived from an EMBL/GenBank/DDBJ whole genome shotgun (WGS) entry which is preliminary data.</text>
</comment>
<dbReference type="Gene3D" id="2.60.40.1240">
    <property type="match status" value="1"/>
</dbReference>
<dbReference type="Proteomes" id="UP000017840">
    <property type="component" value="Unassembled WGS sequence"/>
</dbReference>
<protein>
    <recommendedName>
        <fullName evidence="5">DUF4352 domain-containing protein</fullName>
    </recommendedName>
</protein>
<evidence type="ECO:0000313" key="3">
    <source>
        <dbReference type="EMBL" id="ESP87438.1"/>
    </source>
</evidence>